<dbReference type="OrthoDB" id="6506958at2759"/>
<evidence type="ECO:0000256" key="5">
    <source>
        <dbReference type="ARBA" id="ARBA00022782"/>
    </source>
</evidence>
<dbReference type="PROSITE" id="PS50304">
    <property type="entry name" value="TUDOR"/>
    <property type="match status" value="1"/>
</dbReference>
<dbReference type="GO" id="GO:0003676">
    <property type="term" value="F:nucleic acid binding"/>
    <property type="evidence" value="ECO:0007669"/>
    <property type="project" value="InterPro"/>
</dbReference>
<dbReference type="Gene3D" id="2.30.30.140">
    <property type="match status" value="2"/>
</dbReference>
<evidence type="ECO:0000256" key="11">
    <source>
        <dbReference type="ARBA" id="ARBA00023254"/>
    </source>
</evidence>
<dbReference type="GO" id="GO:0007283">
    <property type="term" value="P:spermatogenesis"/>
    <property type="evidence" value="ECO:0007669"/>
    <property type="project" value="UniProtKB-KW"/>
</dbReference>
<dbReference type="EC" id="3.6.4.13" evidence="1"/>
<dbReference type="PANTHER" id="PTHR22655:SF2">
    <property type="entry name" value="ATP-DEPENDENT RNA HELICASE TDRD12-RELATED"/>
    <property type="match status" value="1"/>
</dbReference>
<dbReference type="GO" id="GO:0051321">
    <property type="term" value="P:meiotic cell cycle"/>
    <property type="evidence" value="ECO:0007669"/>
    <property type="project" value="UniProtKB-KW"/>
</dbReference>
<keyword evidence="2" id="KW-0217">Developmental protein</keyword>
<dbReference type="Pfam" id="PF00270">
    <property type="entry name" value="DEAD"/>
    <property type="match status" value="1"/>
</dbReference>
<dbReference type="SUPFAM" id="SSF63748">
    <property type="entry name" value="Tudor/PWWP/MBT"/>
    <property type="match status" value="2"/>
</dbReference>
<dbReference type="GO" id="GO:0003724">
    <property type="term" value="F:RNA helicase activity"/>
    <property type="evidence" value="ECO:0007669"/>
    <property type="project" value="UniProtKB-EC"/>
</dbReference>
<name>A0A3S3S4S4_9ACAR</name>
<dbReference type="GO" id="GO:0016787">
    <property type="term" value="F:hydrolase activity"/>
    <property type="evidence" value="ECO:0007669"/>
    <property type="project" value="UniProtKB-KW"/>
</dbReference>
<keyword evidence="19" id="KW-1185">Reference proteome</keyword>
<protein>
    <recommendedName>
        <fullName evidence="1">RNA helicase</fullName>
        <ecNumber evidence="1">3.6.4.13</ecNumber>
    </recommendedName>
</protein>
<dbReference type="EMBL" id="NCKU01000642">
    <property type="protein sequence ID" value="RWS14702.1"/>
    <property type="molecule type" value="Genomic_DNA"/>
</dbReference>
<evidence type="ECO:0000313" key="16">
    <source>
        <dbReference type="EMBL" id="RWS09124.1"/>
    </source>
</evidence>
<dbReference type="CDD" id="cd20379">
    <property type="entry name" value="Tudor_dTUD-like"/>
    <property type="match status" value="1"/>
</dbReference>
<dbReference type="PROSITE" id="PS51192">
    <property type="entry name" value="HELICASE_ATP_BIND_1"/>
    <property type="match status" value="1"/>
</dbReference>
<keyword evidence="8" id="KW-0067">ATP-binding</keyword>
<dbReference type="SMART" id="SM00333">
    <property type="entry name" value="TUDOR"/>
    <property type="match status" value="1"/>
</dbReference>
<sequence>MDAPKVTTVSEYSEPRKVSLFRNLKSNLDKVQQTENVQTNVSLPALVCERNKVDKLTHDEKVSRFKQQWAEDSLNCVDKQPMIETIDLFEDDDYEDEDDFDENKSDGFIEQFDEEKEQLFFETHRSCLYEEPSVPFLTIISAFNLFFLDLNSPLDRICLKYGNALYNPYRTIQDAPFATLRERFKSLNFHHLTPIQSHLWPCIARGRSVCCVANNNTGKTCTYLVPILNDINEKLIANPDGDLKGPFLIIICSSFKRVNNVSNQVTKLRGDNQFPRIVTLDSFNEEREKISILNGSEVLISTPSPLLRLMESKVLIPLKQCIMLALDDGDRTLELHLVAMKNIFLKYLDGMKNSLNKEDHFEMALTVQTAIFAEKWTPCLKQFQITQFNPIILFGNYFEGTIASKINSRVTFIDREWQRERAFSDLLLSLIETREYIAISCSDFYEAKQVLHLIPKNTIDPVVIEEGTQFYEYASLIARWKERKNAVLIITDKTLNHIPQITCVRCLIHYTLPSSTKGDFSARFQLMTQNFLLNDSSSSCESHIILSPNNQRQFLQIYKYMKRSKQKIPQQMKTFKKSLPRELCNNYLAFGYCPLRKYFCLSRHSFKPTEKADESLPKEGQIKGSVTYVDTANEFYMTIDEYRDGSCENKEWKKIERQMTMDLMKQRLENLKNEDLGLVKEVSINELYAIVVRETVHRVKIIDDLGNELLESYQVYDEDKISSVLRVFHIDFGYFTQCKSRDLIKLPEELKRIPPLAHKVYLWGIKPLDNEIEWHDRSTRAFYEKVMGKSISSVIAWVRLQINGTFWVDTISAVTKLKHMKTNVISCKPITALVEEKMASRNYFKLPNFNDSRGTIALKWRLLSQKSIAQYAFLEESTTVFMSHFKSLNEFYVLRATHYECLIQLENDLNTSNSRRIQVKDITPGLICIALYEREGVYNRVRIEEVKNDGTVDVFFLDHGETLNIKQNCCFHIEEKFIIRLPFQAIKCKLSGVVGEIEPDKIYDHTRFPNEAFKSVLANKLGVESNVSIVRLYVAEKEDDSKVIYNLLSKWLIENENCSYSNDEEVKVDPTITMIKDASDENDDHMSEEEIEAANRMLAKCLGIEDYDVLKQNINGVNSVKPKVKSNAQKLMDKLKKLKKTSETVVKCEVESDDDEDQSNKVQIKGFANVPYKPGDFDYKFDDGSSALPYDPDDQETDEDDDDEIYDIENEADNII</sequence>
<feature type="domain" description="Tudor" evidence="14">
    <location>
        <begin position="921"/>
        <end position="980"/>
    </location>
</feature>
<feature type="compositionally biased region" description="Acidic residues" evidence="13">
    <location>
        <begin position="1191"/>
        <end position="1203"/>
    </location>
</feature>
<dbReference type="GO" id="GO:0031047">
    <property type="term" value="P:regulatory ncRNA-mediated gene silencing"/>
    <property type="evidence" value="ECO:0007669"/>
    <property type="project" value="UniProtKB-KW"/>
</dbReference>
<keyword evidence="10" id="KW-0943">RNA-mediated gene silencing</keyword>
<evidence type="ECO:0000256" key="9">
    <source>
        <dbReference type="ARBA" id="ARBA00022871"/>
    </source>
</evidence>
<gene>
    <name evidence="18" type="ORF">B4U79_17269</name>
    <name evidence="17" type="ORF">B4U79_17659</name>
    <name evidence="16" type="ORF">B4U79_17721</name>
</gene>
<dbReference type="PANTHER" id="PTHR22655">
    <property type="entry name" value="ATP-DEPENDENT RNA HELICASE TDRD12-RELATED"/>
    <property type="match status" value="1"/>
</dbReference>
<evidence type="ECO:0000256" key="2">
    <source>
        <dbReference type="ARBA" id="ARBA00022473"/>
    </source>
</evidence>
<accession>A0A3S3S4S4</accession>
<evidence type="ECO:0000313" key="17">
    <source>
        <dbReference type="EMBL" id="RWS09875.1"/>
    </source>
</evidence>
<dbReference type="InterPro" id="IPR011545">
    <property type="entry name" value="DEAD/DEAH_box_helicase_dom"/>
</dbReference>
<evidence type="ECO:0000256" key="7">
    <source>
        <dbReference type="ARBA" id="ARBA00022806"/>
    </source>
</evidence>
<dbReference type="InterPro" id="IPR014001">
    <property type="entry name" value="Helicase_ATP-bd"/>
</dbReference>
<evidence type="ECO:0000259" key="14">
    <source>
        <dbReference type="PROSITE" id="PS50304"/>
    </source>
</evidence>
<dbReference type="EMBL" id="NCKU01002639">
    <property type="protein sequence ID" value="RWS09124.1"/>
    <property type="molecule type" value="Genomic_DNA"/>
</dbReference>
<keyword evidence="9" id="KW-0744">Spermatogenesis</keyword>
<keyword evidence="11" id="KW-0469">Meiosis</keyword>
<dbReference type="InterPro" id="IPR035437">
    <property type="entry name" value="SNase_OB-fold_sf"/>
</dbReference>
<organism evidence="16 19">
    <name type="scientific">Dinothrombium tinctorium</name>
    <dbReference type="NCBI Taxonomy" id="1965070"/>
    <lineage>
        <taxon>Eukaryota</taxon>
        <taxon>Metazoa</taxon>
        <taxon>Ecdysozoa</taxon>
        <taxon>Arthropoda</taxon>
        <taxon>Chelicerata</taxon>
        <taxon>Arachnida</taxon>
        <taxon>Acari</taxon>
        <taxon>Acariformes</taxon>
        <taxon>Trombidiformes</taxon>
        <taxon>Prostigmata</taxon>
        <taxon>Anystina</taxon>
        <taxon>Parasitengona</taxon>
        <taxon>Trombidioidea</taxon>
        <taxon>Trombidiidae</taxon>
        <taxon>Dinothrombium</taxon>
    </lineage>
</organism>
<comment type="catalytic activity">
    <reaction evidence="12">
        <text>ATP + H2O = ADP + phosphate + H(+)</text>
        <dbReference type="Rhea" id="RHEA:13065"/>
        <dbReference type="ChEBI" id="CHEBI:15377"/>
        <dbReference type="ChEBI" id="CHEBI:15378"/>
        <dbReference type="ChEBI" id="CHEBI:30616"/>
        <dbReference type="ChEBI" id="CHEBI:43474"/>
        <dbReference type="ChEBI" id="CHEBI:456216"/>
        <dbReference type="EC" id="3.6.4.13"/>
    </reaction>
</comment>
<dbReference type="STRING" id="1965070.A0A3S3S4S4"/>
<keyword evidence="6" id="KW-0378">Hydrolase</keyword>
<evidence type="ECO:0000256" key="6">
    <source>
        <dbReference type="ARBA" id="ARBA00022801"/>
    </source>
</evidence>
<keyword evidence="4" id="KW-0547">Nucleotide-binding</keyword>
<keyword evidence="3" id="KW-0677">Repeat</keyword>
<evidence type="ECO:0000256" key="4">
    <source>
        <dbReference type="ARBA" id="ARBA00022741"/>
    </source>
</evidence>
<dbReference type="SMART" id="SM00487">
    <property type="entry name" value="DEXDc"/>
    <property type="match status" value="1"/>
</dbReference>
<evidence type="ECO:0000256" key="10">
    <source>
        <dbReference type="ARBA" id="ARBA00023158"/>
    </source>
</evidence>
<dbReference type="AlphaFoldDB" id="A0A3S3S4S4"/>
<dbReference type="InterPro" id="IPR002999">
    <property type="entry name" value="Tudor"/>
</dbReference>
<dbReference type="EMBL" id="NCKU01002308">
    <property type="protein sequence ID" value="RWS09875.1"/>
    <property type="molecule type" value="Genomic_DNA"/>
</dbReference>
<dbReference type="Proteomes" id="UP000285301">
    <property type="component" value="Unassembled WGS sequence"/>
</dbReference>
<comment type="caution">
    <text evidence="16">The sequence shown here is derived from an EMBL/GenBank/DDBJ whole genome shotgun (WGS) entry which is preliminary data.</text>
</comment>
<proteinExistence type="predicted"/>
<keyword evidence="5" id="KW-0221">Differentiation</keyword>
<reference evidence="16 19" key="1">
    <citation type="journal article" date="2018" name="Gigascience">
        <title>Genomes of trombidid mites reveal novel predicted allergens and laterally-transferred genes associated with secondary metabolism.</title>
        <authorList>
            <person name="Dong X."/>
            <person name="Chaisiri K."/>
            <person name="Xia D."/>
            <person name="Armstrong S.D."/>
            <person name="Fang Y."/>
            <person name="Donnelly M.J."/>
            <person name="Kadowaki T."/>
            <person name="McGarry J.W."/>
            <person name="Darby A.C."/>
            <person name="Makepeace B.L."/>
        </authorList>
    </citation>
    <scope>NUCLEOTIDE SEQUENCE [LARGE SCALE GENOMIC DNA]</scope>
    <source>
        <strain evidence="16">UoL-WK</strain>
    </source>
</reference>
<evidence type="ECO:0000313" key="18">
    <source>
        <dbReference type="EMBL" id="RWS14702.1"/>
    </source>
</evidence>
<dbReference type="GO" id="GO:0005524">
    <property type="term" value="F:ATP binding"/>
    <property type="evidence" value="ECO:0007669"/>
    <property type="project" value="UniProtKB-KW"/>
</dbReference>
<dbReference type="InterPro" id="IPR027417">
    <property type="entry name" value="P-loop_NTPase"/>
</dbReference>
<evidence type="ECO:0000256" key="8">
    <source>
        <dbReference type="ARBA" id="ARBA00022840"/>
    </source>
</evidence>
<dbReference type="GO" id="GO:0042078">
    <property type="term" value="P:germ-line stem cell division"/>
    <property type="evidence" value="ECO:0007669"/>
    <property type="project" value="TreeGrafter"/>
</dbReference>
<dbReference type="Pfam" id="PF00567">
    <property type="entry name" value="TUDOR"/>
    <property type="match status" value="2"/>
</dbReference>
<reference evidence="16" key="2">
    <citation type="submission" date="2018-11" db="EMBL/GenBank/DDBJ databases">
        <title>Trombidioid mite genomics.</title>
        <authorList>
            <person name="Dong X."/>
        </authorList>
    </citation>
    <scope>NUCLEOTIDE SEQUENCE</scope>
    <source>
        <strain evidence="16">UoL-WK</strain>
    </source>
</reference>
<feature type="domain" description="Helicase ATP-binding" evidence="15">
    <location>
        <begin position="200"/>
        <end position="340"/>
    </location>
</feature>
<dbReference type="Gene3D" id="3.40.50.300">
    <property type="entry name" value="P-loop containing nucleotide triphosphate hydrolases"/>
    <property type="match status" value="1"/>
</dbReference>
<evidence type="ECO:0000313" key="19">
    <source>
        <dbReference type="Proteomes" id="UP000285301"/>
    </source>
</evidence>
<feature type="region of interest" description="Disordered" evidence="13">
    <location>
        <begin position="1172"/>
        <end position="1203"/>
    </location>
</feature>
<dbReference type="SUPFAM" id="SSF52540">
    <property type="entry name" value="P-loop containing nucleoside triphosphate hydrolases"/>
    <property type="match status" value="1"/>
</dbReference>
<dbReference type="Gene3D" id="2.40.50.90">
    <property type="match status" value="1"/>
</dbReference>
<evidence type="ECO:0000256" key="3">
    <source>
        <dbReference type="ARBA" id="ARBA00022737"/>
    </source>
</evidence>
<evidence type="ECO:0000256" key="13">
    <source>
        <dbReference type="SAM" id="MobiDB-lite"/>
    </source>
</evidence>
<evidence type="ECO:0000256" key="1">
    <source>
        <dbReference type="ARBA" id="ARBA00012552"/>
    </source>
</evidence>
<evidence type="ECO:0000259" key="15">
    <source>
        <dbReference type="PROSITE" id="PS51192"/>
    </source>
</evidence>
<keyword evidence="7 16" id="KW-0347">Helicase</keyword>
<evidence type="ECO:0000256" key="12">
    <source>
        <dbReference type="ARBA" id="ARBA00047984"/>
    </source>
</evidence>
<dbReference type="GO" id="GO:0005737">
    <property type="term" value="C:cytoplasm"/>
    <property type="evidence" value="ECO:0007669"/>
    <property type="project" value="UniProtKB-ARBA"/>
</dbReference>